<evidence type="ECO:0000259" key="7">
    <source>
        <dbReference type="PROSITE" id="PS50004"/>
    </source>
</evidence>
<proteinExistence type="predicted"/>
<feature type="region of interest" description="Disordered" evidence="6">
    <location>
        <begin position="595"/>
        <end position="675"/>
    </location>
</feature>
<name>A0A7S1TIG0_9RHOD</name>
<reference evidence="9" key="1">
    <citation type="submission" date="2021-01" db="EMBL/GenBank/DDBJ databases">
        <authorList>
            <person name="Corre E."/>
            <person name="Pelletier E."/>
            <person name="Niang G."/>
            <person name="Scheremetjew M."/>
            <person name="Finn R."/>
            <person name="Kale V."/>
            <person name="Holt S."/>
            <person name="Cochrane G."/>
            <person name="Meng A."/>
            <person name="Brown T."/>
            <person name="Cohen L."/>
        </authorList>
    </citation>
    <scope>NUCLEOTIDE SEQUENCE</scope>
    <source>
        <strain evidence="9">SAG 36.94</strain>
    </source>
</reference>
<dbReference type="SUPFAM" id="SSF49562">
    <property type="entry name" value="C2 domain (Calcium/lipid-binding domain, CaLB)"/>
    <property type="match status" value="1"/>
</dbReference>
<dbReference type="EMBL" id="HBGH01013846">
    <property type="protein sequence ID" value="CAD9235623.1"/>
    <property type="molecule type" value="Transcribed_RNA"/>
</dbReference>
<evidence type="ECO:0000256" key="3">
    <source>
        <dbReference type="ARBA" id="ARBA00023055"/>
    </source>
</evidence>
<feature type="region of interest" description="Disordered" evidence="6">
    <location>
        <begin position="725"/>
        <end position="771"/>
    </location>
</feature>
<dbReference type="PROSITE" id="PS50004">
    <property type="entry name" value="C2"/>
    <property type="match status" value="1"/>
</dbReference>
<dbReference type="PROSITE" id="PS51847">
    <property type="entry name" value="SMP"/>
    <property type="match status" value="1"/>
</dbReference>
<evidence type="ECO:0000313" key="9">
    <source>
        <dbReference type="EMBL" id="CAD9235623.1"/>
    </source>
</evidence>
<evidence type="ECO:0000256" key="4">
    <source>
        <dbReference type="ARBA" id="ARBA00023121"/>
    </source>
</evidence>
<feature type="domain" description="C2" evidence="7">
    <location>
        <begin position="372"/>
        <end position="495"/>
    </location>
</feature>
<dbReference type="CDD" id="cd00030">
    <property type="entry name" value="C2"/>
    <property type="match status" value="1"/>
</dbReference>
<feature type="region of interest" description="Disordered" evidence="6">
    <location>
        <begin position="526"/>
        <end position="582"/>
    </location>
</feature>
<feature type="compositionally biased region" description="Polar residues" evidence="6">
    <location>
        <begin position="526"/>
        <end position="546"/>
    </location>
</feature>
<feature type="compositionally biased region" description="Polar residues" evidence="6">
    <location>
        <begin position="557"/>
        <end position="582"/>
    </location>
</feature>
<evidence type="ECO:0000259" key="8">
    <source>
        <dbReference type="PROSITE" id="PS51847"/>
    </source>
</evidence>
<accession>A0A7S1TIG0</accession>
<dbReference type="PANTHER" id="PTHR47261">
    <property type="entry name" value="CALCIUM-DEPENDENT LIPID-BINDING (CALB DOMAIN) FAMILY PROTEIN"/>
    <property type="match status" value="1"/>
</dbReference>
<comment type="subcellular location">
    <subcellularLocation>
        <location evidence="1">Membrane</location>
    </subcellularLocation>
</comment>
<keyword evidence="5" id="KW-0472">Membrane</keyword>
<sequence>MGISTVLGMEQGSEDLSRLRQNRGEVPSQRLSRESVVLPPGDKVGVAFREFLKRSHVAREVGVQLEKIHAGISGEFYRMVKEQPRERLPALKQPFYPHGLRMVVLTLMATYFVVRFARLATDVTMFGWAILVSSFQVATYRIFGFEWASSNAFLTETDNQPPELANIPFRSGDKVDTESVEWVNAAFRKMWILYKKQLTEIAIENLQKSIDEALLSDRPPFLQDLRVGNLDIGNRALSISRVEKLPTRSLHDLVYHFDMRYDGDARLTLDAQIGVKSSHRFKVNVPVEVSSLDVDARCWVRVRLVGDDPFVGEVSVALVRRPRLDAVIKPFRVVDVMEVPGLSRYLRFLFTEDIPSQFVLPMKIDVLELVPKFELLRRDAHNEEASLAEMDGILSITLYEAENLQGTTTLGLSNPYCIIRVGDAIIQSKSDKSTSERGRGNPVWNQQFEVLVRKDKKTSLRLEVIDRYGIKLRTIGHLEKRLSSLVEGKRSEGWIPLKGTIGNEGRVYLGLHYRCFVDEKEMNSYRTVSNSSPRENPSVGSHNASPTEHAVDRPKASQPNGPSSESLTDNSITNSNSGSNDRALSRELAGLNGTLKKDPSVFADQPQEQQPPGTGVQEKRNWFNWSLASSTKEEGHHSEKATDKGIHKESSDDNLENTDRSLEIAERRRSPSVNDTRPTWWRWIFRNSDSHPVKSDARVSPGNDDKGGNWWSRWPSAWKLEFRPQVGTDRSSMPTSGGANNEAHKEERIFNGFRQTSDERNDTSDTLEKLR</sequence>
<dbReference type="InterPro" id="IPR031468">
    <property type="entry name" value="SMP_LBD"/>
</dbReference>
<feature type="compositionally biased region" description="Basic and acidic residues" evidence="6">
    <location>
        <begin position="631"/>
        <end position="669"/>
    </location>
</feature>
<dbReference type="GO" id="GO:0006869">
    <property type="term" value="P:lipid transport"/>
    <property type="evidence" value="ECO:0007669"/>
    <property type="project" value="UniProtKB-KW"/>
</dbReference>
<dbReference type="AlphaFoldDB" id="A0A7S1TIG0"/>
<gene>
    <name evidence="9" type="ORF">CCAE0312_LOCUS7714</name>
</gene>
<evidence type="ECO:0000256" key="2">
    <source>
        <dbReference type="ARBA" id="ARBA00022448"/>
    </source>
</evidence>
<dbReference type="Pfam" id="PF00168">
    <property type="entry name" value="C2"/>
    <property type="match status" value="1"/>
</dbReference>
<dbReference type="GO" id="GO:0016020">
    <property type="term" value="C:membrane"/>
    <property type="evidence" value="ECO:0007669"/>
    <property type="project" value="UniProtKB-SubCell"/>
</dbReference>
<dbReference type="PANTHER" id="PTHR47261:SF2">
    <property type="entry name" value="CALCIUM-DEPENDENT LIPID-BINDING (CALB DOMAIN) FAMILY PROTEIN"/>
    <property type="match status" value="1"/>
</dbReference>
<evidence type="ECO:0000256" key="6">
    <source>
        <dbReference type="SAM" id="MobiDB-lite"/>
    </source>
</evidence>
<evidence type="ECO:0000256" key="1">
    <source>
        <dbReference type="ARBA" id="ARBA00004370"/>
    </source>
</evidence>
<dbReference type="SMART" id="SM00239">
    <property type="entry name" value="C2"/>
    <property type="match status" value="1"/>
</dbReference>
<dbReference type="CDD" id="cd21669">
    <property type="entry name" value="SMP_SF"/>
    <property type="match status" value="1"/>
</dbReference>
<evidence type="ECO:0000256" key="5">
    <source>
        <dbReference type="ARBA" id="ARBA00023136"/>
    </source>
</evidence>
<feature type="compositionally biased region" description="Basic and acidic residues" evidence="6">
    <location>
        <begin position="756"/>
        <end position="771"/>
    </location>
</feature>
<keyword evidence="2" id="KW-0813">Transport</keyword>
<dbReference type="GO" id="GO:0008289">
    <property type="term" value="F:lipid binding"/>
    <property type="evidence" value="ECO:0007669"/>
    <property type="project" value="UniProtKB-KW"/>
</dbReference>
<evidence type="ECO:0008006" key="10">
    <source>
        <dbReference type="Google" id="ProtNLM"/>
    </source>
</evidence>
<organism evidence="9">
    <name type="scientific">Compsopogon caeruleus</name>
    <dbReference type="NCBI Taxonomy" id="31354"/>
    <lineage>
        <taxon>Eukaryota</taxon>
        <taxon>Rhodophyta</taxon>
        <taxon>Compsopogonophyceae</taxon>
        <taxon>Compsopogonales</taxon>
        <taxon>Compsopogonaceae</taxon>
        <taxon>Compsopogon</taxon>
    </lineage>
</organism>
<dbReference type="InterPro" id="IPR035892">
    <property type="entry name" value="C2_domain_sf"/>
</dbReference>
<keyword evidence="4" id="KW-0446">Lipid-binding</keyword>
<dbReference type="Gene3D" id="2.60.40.150">
    <property type="entry name" value="C2 domain"/>
    <property type="match status" value="1"/>
</dbReference>
<feature type="compositionally biased region" description="Polar residues" evidence="6">
    <location>
        <begin position="728"/>
        <end position="739"/>
    </location>
</feature>
<keyword evidence="3" id="KW-0445">Lipid transport</keyword>
<feature type="domain" description="SMP-LTD" evidence="8">
    <location>
        <begin position="176"/>
        <end position="369"/>
    </location>
</feature>
<protein>
    <recommendedName>
        <fullName evidence="10">C2 domain-containing protein</fullName>
    </recommendedName>
</protein>
<dbReference type="InterPro" id="IPR000008">
    <property type="entry name" value="C2_dom"/>
</dbReference>
<dbReference type="Pfam" id="PF25669">
    <property type="entry name" value="SMP_MUG190-like"/>
    <property type="match status" value="1"/>
</dbReference>